<accession>A0AA35TVI9</accession>
<reference evidence="4" key="1">
    <citation type="submission" date="2023-03" db="EMBL/GenBank/DDBJ databases">
        <authorList>
            <person name="Steffen K."/>
            <person name="Cardenas P."/>
        </authorList>
    </citation>
    <scope>NUCLEOTIDE SEQUENCE</scope>
</reference>
<comment type="caution">
    <text evidence="4">The sequence shown here is derived from an EMBL/GenBank/DDBJ whole genome shotgun (WGS) entry which is preliminary data.</text>
</comment>
<dbReference type="GO" id="GO:0030170">
    <property type="term" value="F:pyridoxal phosphate binding"/>
    <property type="evidence" value="ECO:0007669"/>
    <property type="project" value="TreeGrafter"/>
</dbReference>
<dbReference type="Gene3D" id="3.90.1150.10">
    <property type="entry name" value="Aspartate Aminotransferase, domain 1"/>
    <property type="match status" value="1"/>
</dbReference>
<dbReference type="InterPro" id="IPR049943">
    <property type="entry name" value="Ser_HO-MeTrfase-like"/>
</dbReference>
<dbReference type="InterPro" id="IPR015422">
    <property type="entry name" value="PyrdxlP-dep_Trfase_small"/>
</dbReference>
<name>A0AA35TVI9_GEOBA</name>
<dbReference type="GO" id="GO:0046653">
    <property type="term" value="P:tetrahydrofolate metabolic process"/>
    <property type="evidence" value="ECO:0007669"/>
    <property type="project" value="TreeGrafter"/>
</dbReference>
<evidence type="ECO:0000313" key="5">
    <source>
        <dbReference type="Proteomes" id="UP001174909"/>
    </source>
</evidence>
<dbReference type="PANTHER" id="PTHR11680">
    <property type="entry name" value="SERINE HYDROXYMETHYLTRANSFERASE"/>
    <property type="match status" value="1"/>
</dbReference>
<dbReference type="InterPro" id="IPR015421">
    <property type="entry name" value="PyrdxlP-dep_Trfase_major"/>
</dbReference>
<dbReference type="AlphaFoldDB" id="A0AA35TVI9"/>
<dbReference type="PANTHER" id="PTHR11680:SF35">
    <property type="entry name" value="SERINE HYDROXYMETHYLTRANSFERASE 1"/>
    <property type="match status" value="1"/>
</dbReference>
<dbReference type="GO" id="GO:0019264">
    <property type="term" value="P:glycine biosynthetic process from serine"/>
    <property type="evidence" value="ECO:0007669"/>
    <property type="project" value="TreeGrafter"/>
</dbReference>
<proteinExistence type="predicted"/>
<feature type="domain" description="Serine hydroxymethyltransferase-like" evidence="3">
    <location>
        <begin position="92"/>
        <end position="313"/>
    </location>
</feature>
<evidence type="ECO:0000313" key="4">
    <source>
        <dbReference type="EMBL" id="CAI8054544.1"/>
    </source>
</evidence>
<gene>
    <name evidence="4" type="ORF">GBAR_LOCUS29761</name>
</gene>
<protein>
    <submittedName>
        <fullName evidence="4">Serine hydroxymethyltransferase</fullName>
    </submittedName>
</protein>
<sequence length="346" mass="37244">MDFNEKVKEINSLLEQHNTFRGDCLNLIASENVPSPLVERLLVEDLDQRYGNYSGIDLRTRFTKGIGSSSRSRNGAGTGKATLRRGTIALIQKHRPKLVTIGSGVFLFPQPVRELKEAMNRYAPDSYLIYDAAHVMGLIAGGRFQSPLAEGADVIISSTHKTLAGPQGGIILTNDRSLAERIGPAVAPLLESNHHLGRLPALAGTFLEWLACGAEHADAIISNAKALGQALHERGIRLSGRTLGFTESHTLIPIVDEFGEGKAMADQLEACNIIAGAASVPPELGTHGLRIGVQEVTRRGMTEADVPEVADCIVDALKGDDLEGVKRRATALAGRFNQMRFTLEGI</sequence>
<dbReference type="Proteomes" id="UP001174909">
    <property type="component" value="Unassembled WGS sequence"/>
</dbReference>
<comment type="cofactor">
    <cofactor evidence="1">
        <name>pyridoxal 5'-phosphate</name>
        <dbReference type="ChEBI" id="CHEBI:597326"/>
    </cofactor>
</comment>
<dbReference type="GO" id="GO:0004372">
    <property type="term" value="F:glycine hydroxymethyltransferase activity"/>
    <property type="evidence" value="ECO:0007669"/>
    <property type="project" value="TreeGrafter"/>
</dbReference>
<organism evidence="4 5">
    <name type="scientific">Geodia barretti</name>
    <name type="common">Barrett's horny sponge</name>
    <dbReference type="NCBI Taxonomy" id="519541"/>
    <lineage>
        <taxon>Eukaryota</taxon>
        <taxon>Metazoa</taxon>
        <taxon>Porifera</taxon>
        <taxon>Demospongiae</taxon>
        <taxon>Heteroscleromorpha</taxon>
        <taxon>Tetractinellida</taxon>
        <taxon>Astrophorina</taxon>
        <taxon>Geodiidae</taxon>
        <taxon>Geodia</taxon>
    </lineage>
</organism>
<evidence type="ECO:0000259" key="3">
    <source>
        <dbReference type="Pfam" id="PF00464"/>
    </source>
</evidence>
<evidence type="ECO:0000256" key="2">
    <source>
        <dbReference type="ARBA" id="ARBA00022898"/>
    </source>
</evidence>
<dbReference type="EMBL" id="CASHTH010004192">
    <property type="protein sequence ID" value="CAI8054544.1"/>
    <property type="molecule type" value="Genomic_DNA"/>
</dbReference>
<keyword evidence="2" id="KW-0663">Pyridoxal phosphate</keyword>
<dbReference type="Pfam" id="PF00464">
    <property type="entry name" value="SHMT"/>
    <property type="match status" value="1"/>
</dbReference>
<dbReference type="SUPFAM" id="SSF53383">
    <property type="entry name" value="PLP-dependent transferases"/>
    <property type="match status" value="2"/>
</dbReference>
<dbReference type="Gene3D" id="3.40.640.10">
    <property type="entry name" value="Type I PLP-dependent aspartate aminotransferase-like (Major domain)"/>
    <property type="match status" value="1"/>
</dbReference>
<dbReference type="InterPro" id="IPR015424">
    <property type="entry name" value="PyrdxlP-dep_Trfase"/>
</dbReference>
<dbReference type="InterPro" id="IPR039429">
    <property type="entry name" value="SHMT-like_dom"/>
</dbReference>
<dbReference type="GO" id="GO:0005737">
    <property type="term" value="C:cytoplasm"/>
    <property type="evidence" value="ECO:0007669"/>
    <property type="project" value="TreeGrafter"/>
</dbReference>
<keyword evidence="5" id="KW-1185">Reference proteome</keyword>
<evidence type="ECO:0000256" key="1">
    <source>
        <dbReference type="ARBA" id="ARBA00001933"/>
    </source>
</evidence>